<name>A0ABU8CA88_9GAMM</name>
<reference evidence="3 4" key="1">
    <citation type="journal article" date="2023" name="Ecotoxicol. Environ. Saf.">
        <title>Mercury remediation potential of mercury-resistant strain Rheinheimera metallidurans sp. nov. isolated from a municipal waste dumping site.</title>
        <authorList>
            <person name="Yadav V."/>
            <person name="Manjhi A."/>
            <person name="Vadakedath N."/>
        </authorList>
    </citation>
    <scope>NUCLEOTIDE SEQUENCE [LARGE SCALE GENOMIC DNA]</scope>
    <source>
        <strain evidence="3 4">E-49</strain>
    </source>
</reference>
<dbReference type="EMBL" id="JALAAR010000014">
    <property type="protein sequence ID" value="MEH8018576.1"/>
    <property type="molecule type" value="Genomic_DNA"/>
</dbReference>
<keyword evidence="1" id="KW-0812">Transmembrane</keyword>
<evidence type="ECO:0000256" key="1">
    <source>
        <dbReference type="SAM" id="Phobius"/>
    </source>
</evidence>
<comment type="caution">
    <text evidence="3">The sequence shown here is derived from an EMBL/GenBank/DDBJ whole genome shotgun (WGS) entry which is preliminary data.</text>
</comment>
<evidence type="ECO:0000313" key="4">
    <source>
        <dbReference type="Proteomes" id="UP001375382"/>
    </source>
</evidence>
<keyword evidence="1" id="KW-0472">Membrane</keyword>
<feature type="signal peptide" evidence="2">
    <location>
        <begin position="1"/>
        <end position="21"/>
    </location>
</feature>
<evidence type="ECO:0008006" key="5">
    <source>
        <dbReference type="Google" id="ProtNLM"/>
    </source>
</evidence>
<dbReference type="RefSeq" id="WP_335736980.1">
    <property type="nucleotide sequence ID" value="NZ_JALAAR010000014.1"/>
</dbReference>
<gene>
    <name evidence="3" type="ORF">MN202_15135</name>
</gene>
<keyword evidence="4" id="KW-1185">Reference proteome</keyword>
<dbReference type="Proteomes" id="UP001375382">
    <property type="component" value="Unassembled WGS sequence"/>
</dbReference>
<proteinExistence type="predicted"/>
<protein>
    <recommendedName>
        <fullName evidence="5">PEP-CTERM protein-sorting domain-containing protein</fullName>
    </recommendedName>
</protein>
<accession>A0ABU8CA88</accession>
<evidence type="ECO:0000313" key="3">
    <source>
        <dbReference type="EMBL" id="MEH8018576.1"/>
    </source>
</evidence>
<sequence>MKKYLIGSALALCCQVNISQAAIIQYNDLTSFNAALTAGTTTLETFDDALTGLLTLGDERLFDGFGFSYTNSVGGNQRAGIYSATQIGQNSGTAINNTNSVGWGEYLNGSYVSGGDGPNIVFRFFAPITAFAFDFSDSDPTDSYSVRFDTEAPFALAVGSGATQFTSFFGFVSTEPFSTITFSQTATGGITETFSIDNIRTNGYRTPEDAAAAVSAPASVALFGLSLLGLMMRRRASRNKA</sequence>
<feature type="chain" id="PRO_5045492457" description="PEP-CTERM protein-sorting domain-containing protein" evidence="2">
    <location>
        <begin position="22"/>
        <end position="241"/>
    </location>
</feature>
<keyword evidence="1" id="KW-1133">Transmembrane helix</keyword>
<organism evidence="3 4">
    <name type="scientific">Rheinheimera muenzenbergensis</name>
    <dbReference type="NCBI Taxonomy" id="1193628"/>
    <lineage>
        <taxon>Bacteria</taxon>
        <taxon>Pseudomonadati</taxon>
        <taxon>Pseudomonadota</taxon>
        <taxon>Gammaproteobacteria</taxon>
        <taxon>Chromatiales</taxon>
        <taxon>Chromatiaceae</taxon>
        <taxon>Rheinheimera</taxon>
    </lineage>
</organism>
<feature type="transmembrane region" description="Helical" evidence="1">
    <location>
        <begin position="210"/>
        <end position="230"/>
    </location>
</feature>
<keyword evidence="2" id="KW-0732">Signal</keyword>
<evidence type="ECO:0000256" key="2">
    <source>
        <dbReference type="SAM" id="SignalP"/>
    </source>
</evidence>